<feature type="domain" description="BFD-like [2Fe-2S]-binding" evidence="10">
    <location>
        <begin position="2"/>
        <end position="50"/>
    </location>
</feature>
<dbReference type="InterPro" id="IPR007419">
    <property type="entry name" value="BFD-like_2Fe2S-bd_dom"/>
</dbReference>
<dbReference type="PANTHER" id="PTHR37424">
    <property type="entry name" value="BACTERIOFERRITIN-ASSOCIATED FERREDOXIN"/>
    <property type="match status" value="1"/>
</dbReference>
<reference evidence="11 12" key="1">
    <citation type="journal article" date="2012" name="J. Bacteriol.">
        <title>Genome Sequence of n-Alkane-Degrading Hydrocarboniphaga effusa Strain AP103T (ATCC BAA-332T).</title>
        <authorList>
            <person name="Chang H.K."/>
            <person name="Zylstra G.J."/>
            <person name="Chae J.C."/>
        </authorList>
    </citation>
    <scope>NUCLEOTIDE SEQUENCE [LARGE SCALE GENOMIC DNA]</scope>
    <source>
        <strain evidence="11 12">AP103</strain>
    </source>
</reference>
<dbReference type="RefSeq" id="WP_007185240.1">
    <property type="nucleotide sequence ID" value="NZ_AKGD01000001.1"/>
</dbReference>
<accession>I8TDV4</accession>
<protein>
    <recommendedName>
        <fullName evidence="8">Bacterioferritin-associated ferredoxin</fullName>
    </recommendedName>
</protein>
<keyword evidence="1" id="KW-0813">Transport</keyword>
<evidence type="ECO:0000256" key="7">
    <source>
        <dbReference type="ARBA" id="ARBA00034078"/>
    </source>
</evidence>
<keyword evidence="5" id="KW-0408">Iron</keyword>
<dbReference type="GO" id="GO:0046872">
    <property type="term" value="F:metal ion binding"/>
    <property type="evidence" value="ECO:0007669"/>
    <property type="project" value="UniProtKB-KW"/>
</dbReference>
<dbReference type="GO" id="GO:0051537">
    <property type="term" value="F:2 iron, 2 sulfur cluster binding"/>
    <property type="evidence" value="ECO:0007669"/>
    <property type="project" value="UniProtKB-KW"/>
</dbReference>
<evidence type="ECO:0000313" key="12">
    <source>
        <dbReference type="Proteomes" id="UP000003704"/>
    </source>
</evidence>
<dbReference type="EMBL" id="AKGD01000001">
    <property type="protein sequence ID" value="EIT72160.1"/>
    <property type="molecule type" value="Genomic_DNA"/>
</dbReference>
<evidence type="ECO:0000256" key="5">
    <source>
        <dbReference type="ARBA" id="ARBA00023004"/>
    </source>
</evidence>
<comment type="caution">
    <text evidence="11">The sequence shown here is derived from an EMBL/GenBank/DDBJ whole genome shotgun (WGS) entry which is preliminary data.</text>
</comment>
<evidence type="ECO:0000256" key="2">
    <source>
        <dbReference type="ARBA" id="ARBA00022714"/>
    </source>
</evidence>
<dbReference type="Proteomes" id="UP000003704">
    <property type="component" value="Unassembled WGS sequence"/>
</dbReference>
<dbReference type="Pfam" id="PF04324">
    <property type="entry name" value="Fer2_BFD"/>
    <property type="match status" value="1"/>
</dbReference>
<dbReference type="PANTHER" id="PTHR37424:SF1">
    <property type="entry name" value="BACTERIOFERRITIN-ASSOCIATED FERREDOXIN"/>
    <property type="match status" value="1"/>
</dbReference>
<evidence type="ECO:0000256" key="3">
    <source>
        <dbReference type="ARBA" id="ARBA00022723"/>
    </source>
</evidence>
<evidence type="ECO:0000256" key="6">
    <source>
        <dbReference type="ARBA" id="ARBA00023014"/>
    </source>
</evidence>
<dbReference type="STRING" id="1172194.WQQ_22970"/>
<gene>
    <name evidence="11" type="ORF">WQQ_22970</name>
</gene>
<keyword evidence="4" id="KW-0249">Electron transport</keyword>
<sequence length="74" mass="7736">MYVCVCKAVSDTKIRRLVKDGATTLRELSRETGLGTCCGKCVPQARETLSQSLAAQPVRLADLLPTLGAAAASA</sequence>
<organism evidence="11 12">
    <name type="scientific">Hydrocarboniphaga effusa AP103</name>
    <dbReference type="NCBI Taxonomy" id="1172194"/>
    <lineage>
        <taxon>Bacteria</taxon>
        <taxon>Pseudomonadati</taxon>
        <taxon>Pseudomonadota</taxon>
        <taxon>Gammaproteobacteria</taxon>
        <taxon>Nevskiales</taxon>
        <taxon>Nevskiaceae</taxon>
        <taxon>Hydrocarboniphaga</taxon>
    </lineage>
</organism>
<dbReference type="Gene3D" id="1.10.10.1100">
    <property type="entry name" value="BFD-like [2Fe-2S]-binding domain"/>
    <property type="match status" value="1"/>
</dbReference>
<dbReference type="InterPro" id="IPR041854">
    <property type="entry name" value="BFD-like_2Fe2S-bd_dom_sf"/>
</dbReference>
<keyword evidence="2" id="KW-0001">2Fe-2S</keyword>
<name>I8TDV4_9GAMM</name>
<keyword evidence="6" id="KW-0411">Iron-sulfur</keyword>
<dbReference type="InterPro" id="IPR052371">
    <property type="entry name" value="BFD-associated_ferredoxin"/>
</dbReference>
<dbReference type="CDD" id="cd19945">
    <property type="entry name" value="Fer2_BFD"/>
    <property type="match status" value="1"/>
</dbReference>
<evidence type="ECO:0000256" key="8">
    <source>
        <dbReference type="ARBA" id="ARBA00039386"/>
    </source>
</evidence>
<proteinExistence type="inferred from homology"/>
<comment type="cofactor">
    <cofactor evidence="7">
        <name>[2Fe-2S] cluster</name>
        <dbReference type="ChEBI" id="CHEBI:190135"/>
    </cofactor>
</comment>
<evidence type="ECO:0000256" key="9">
    <source>
        <dbReference type="ARBA" id="ARBA00046332"/>
    </source>
</evidence>
<dbReference type="OrthoDB" id="9815350at2"/>
<evidence type="ECO:0000256" key="4">
    <source>
        <dbReference type="ARBA" id="ARBA00022982"/>
    </source>
</evidence>
<evidence type="ECO:0000313" key="11">
    <source>
        <dbReference type="EMBL" id="EIT72160.1"/>
    </source>
</evidence>
<keyword evidence="3" id="KW-0479">Metal-binding</keyword>
<evidence type="ECO:0000259" key="10">
    <source>
        <dbReference type="Pfam" id="PF04324"/>
    </source>
</evidence>
<keyword evidence="12" id="KW-1185">Reference proteome</keyword>
<evidence type="ECO:0000256" key="1">
    <source>
        <dbReference type="ARBA" id="ARBA00022448"/>
    </source>
</evidence>
<comment type="similarity">
    <text evidence="9">Belongs to the Bfd family.</text>
</comment>
<dbReference type="AlphaFoldDB" id="I8TDV4"/>